<dbReference type="InterPro" id="IPR005794">
    <property type="entry name" value="Fmt"/>
</dbReference>
<evidence type="ECO:0000256" key="3">
    <source>
        <dbReference type="ARBA" id="ARBA00012261"/>
    </source>
</evidence>
<feature type="binding site" evidence="8">
    <location>
        <begin position="111"/>
        <end position="114"/>
    </location>
    <ligand>
        <name>(6S)-5,6,7,8-tetrahydrofolate</name>
        <dbReference type="ChEBI" id="CHEBI:57453"/>
    </ligand>
</feature>
<dbReference type="PANTHER" id="PTHR11138">
    <property type="entry name" value="METHIONYL-TRNA FORMYLTRANSFERASE"/>
    <property type="match status" value="1"/>
</dbReference>
<organism evidence="11 12">
    <name type="scientific">Candidatus Buchananbacteria bacterium RIFCSPLOWO2_01_FULL_45_31</name>
    <dbReference type="NCBI Taxonomy" id="1797545"/>
    <lineage>
        <taxon>Bacteria</taxon>
        <taxon>Candidatus Buchananiibacteriota</taxon>
    </lineage>
</organism>
<dbReference type="Pfam" id="PF02911">
    <property type="entry name" value="Formyl_trans_C"/>
    <property type="match status" value="1"/>
</dbReference>
<dbReference type="PANTHER" id="PTHR11138:SF5">
    <property type="entry name" value="METHIONYL-TRNA FORMYLTRANSFERASE, MITOCHONDRIAL"/>
    <property type="match status" value="1"/>
</dbReference>
<dbReference type="Gene3D" id="3.40.50.170">
    <property type="entry name" value="Formyl transferase, N-terminal domain"/>
    <property type="match status" value="1"/>
</dbReference>
<keyword evidence="5 8" id="KW-0808">Transferase</keyword>
<dbReference type="InterPro" id="IPR002376">
    <property type="entry name" value="Formyl_transf_N"/>
</dbReference>
<dbReference type="InterPro" id="IPR005793">
    <property type="entry name" value="Formyl_trans_C"/>
</dbReference>
<evidence type="ECO:0000256" key="2">
    <source>
        <dbReference type="ARBA" id="ARBA00010699"/>
    </source>
</evidence>
<dbReference type="GO" id="GO:0005829">
    <property type="term" value="C:cytosol"/>
    <property type="evidence" value="ECO:0007669"/>
    <property type="project" value="TreeGrafter"/>
</dbReference>
<feature type="domain" description="Formyl transferase C-terminal" evidence="10">
    <location>
        <begin position="205"/>
        <end position="304"/>
    </location>
</feature>
<evidence type="ECO:0000256" key="1">
    <source>
        <dbReference type="ARBA" id="ARBA00002606"/>
    </source>
</evidence>
<dbReference type="CDD" id="cd08704">
    <property type="entry name" value="Met_tRNA_FMT_C"/>
    <property type="match status" value="1"/>
</dbReference>
<evidence type="ECO:0000256" key="8">
    <source>
        <dbReference type="HAMAP-Rule" id="MF_00182"/>
    </source>
</evidence>
<protein>
    <recommendedName>
        <fullName evidence="4 8">Methionyl-tRNA formyltransferase</fullName>
        <ecNumber evidence="3 8">2.1.2.9</ecNumber>
    </recommendedName>
</protein>
<evidence type="ECO:0000256" key="6">
    <source>
        <dbReference type="ARBA" id="ARBA00022917"/>
    </source>
</evidence>
<dbReference type="CDD" id="cd08646">
    <property type="entry name" value="FMT_core_Met-tRNA-FMT_N"/>
    <property type="match status" value="1"/>
</dbReference>
<sequence length="313" mass="34259">MLQKPKIIFWGTPEFAVPALQALIDNDLKPVLVVTQPDKPIGRKQEVIPSPIKKIASENNIPIFQPLHQKDLPEICRKYQPDVCVLAAFGLIIPKNVLNKPACGFLNIHPSLLPKYRGSSPIQTALLNNDKETGVSLIQLTNKVDAGPIIAQKTLAITNLDNAQTLSKRLAELGADLLIEILPDFAAGKIVSRVQDESRATYTKKISREDGRINWQKEAGQIERQFRAFYPWPGIFTLFNGKRLKIANLSVLEDDFGAELAPGAVFLGPEGELAVKAGSGAVILNSVQPEGKKEMPGNDFLRGQKELAGAVFS</sequence>
<evidence type="ECO:0000259" key="10">
    <source>
        <dbReference type="Pfam" id="PF02911"/>
    </source>
</evidence>
<dbReference type="NCBIfam" id="TIGR00460">
    <property type="entry name" value="fmt"/>
    <property type="match status" value="1"/>
</dbReference>
<reference evidence="11 12" key="1">
    <citation type="journal article" date="2016" name="Nat. Commun.">
        <title>Thousands of microbial genomes shed light on interconnected biogeochemical processes in an aquifer system.</title>
        <authorList>
            <person name="Anantharaman K."/>
            <person name="Brown C.T."/>
            <person name="Hug L.A."/>
            <person name="Sharon I."/>
            <person name="Castelle C.J."/>
            <person name="Probst A.J."/>
            <person name="Thomas B.C."/>
            <person name="Singh A."/>
            <person name="Wilkins M.J."/>
            <person name="Karaoz U."/>
            <person name="Brodie E.L."/>
            <person name="Williams K.H."/>
            <person name="Hubbard S.S."/>
            <person name="Banfield J.F."/>
        </authorList>
    </citation>
    <scope>NUCLEOTIDE SEQUENCE [LARGE SCALE GENOMIC DNA]</scope>
</reference>
<dbReference type="InterPro" id="IPR041711">
    <property type="entry name" value="Met-tRNA-FMT_N"/>
</dbReference>
<feature type="domain" description="Formyl transferase N-terminal" evidence="9">
    <location>
        <begin position="6"/>
        <end position="181"/>
    </location>
</feature>
<dbReference type="InterPro" id="IPR036477">
    <property type="entry name" value="Formyl_transf_N_sf"/>
</dbReference>
<evidence type="ECO:0000313" key="12">
    <source>
        <dbReference type="Proteomes" id="UP000177250"/>
    </source>
</evidence>
<dbReference type="Gene3D" id="3.10.25.10">
    <property type="entry name" value="Formyl transferase, C-terminal domain"/>
    <property type="match status" value="1"/>
</dbReference>
<dbReference type="InterPro" id="IPR011034">
    <property type="entry name" value="Formyl_transferase-like_C_sf"/>
</dbReference>
<evidence type="ECO:0000313" key="11">
    <source>
        <dbReference type="EMBL" id="OGY53679.1"/>
    </source>
</evidence>
<dbReference type="GO" id="GO:0004479">
    <property type="term" value="F:methionyl-tRNA formyltransferase activity"/>
    <property type="evidence" value="ECO:0007669"/>
    <property type="project" value="UniProtKB-UniRule"/>
</dbReference>
<dbReference type="STRING" id="1797545.A3B15_01990"/>
<evidence type="ECO:0000256" key="5">
    <source>
        <dbReference type="ARBA" id="ARBA00022679"/>
    </source>
</evidence>
<comment type="catalytic activity">
    <reaction evidence="7 8">
        <text>L-methionyl-tRNA(fMet) + (6R)-10-formyltetrahydrofolate = N-formyl-L-methionyl-tRNA(fMet) + (6S)-5,6,7,8-tetrahydrofolate + H(+)</text>
        <dbReference type="Rhea" id="RHEA:24380"/>
        <dbReference type="Rhea" id="RHEA-COMP:9952"/>
        <dbReference type="Rhea" id="RHEA-COMP:9953"/>
        <dbReference type="ChEBI" id="CHEBI:15378"/>
        <dbReference type="ChEBI" id="CHEBI:57453"/>
        <dbReference type="ChEBI" id="CHEBI:78530"/>
        <dbReference type="ChEBI" id="CHEBI:78844"/>
        <dbReference type="ChEBI" id="CHEBI:195366"/>
        <dbReference type="EC" id="2.1.2.9"/>
    </reaction>
</comment>
<dbReference type="InterPro" id="IPR037022">
    <property type="entry name" value="Formyl_trans_C_sf"/>
</dbReference>
<name>A0A1G1YN06_9BACT</name>
<dbReference type="SUPFAM" id="SSF53328">
    <property type="entry name" value="Formyltransferase"/>
    <property type="match status" value="1"/>
</dbReference>
<evidence type="ECO:0000256" key="4">
    <source>
        <dbReference type="ARBA" id="ARBA00016014"/>
    </source>
</evidence>
<evidence type="ECO:0000259" key="9">
    <source>
        <dbReference type="Pfam" id="PF00551"/>
    </source>
</evidence>
<comment type="similarity">
    <text evidence="2 8">Belongs to the Fmt family.</text>
</comment>
<dbReference type="EMBL" id="MHIO01000023">
    <property type="protein sequence ID" value="OGY53679.1"/>
    <property type="molecule type" value="Genomic_DNA"/>
</dbReference>
<dbReference type="SUPFAM" id="SSF50486">
    <property type="entry name" value="FMT C-terminal domain-like"/>
    <property type="match status" value="1"/>
</dbReference>
<keyword evidence="6 8" id="KW-0648">Protein biosynthesis</keyword>
<dbReference type="AlphaFoldDB" id="A0A1G1YN06"/>
<dbReference type="EC" id="2.1.2.9" evidence="3 8"/>
<accession>A0A1G1YN06</accession>
<dbReference type="Proteomes" id="UP000177250">
    <property type="component" value="Unassembled WGS sequence"/>
</dbReference>
<evidence type="ECO:0000256" key="7">
    <source>
        <dbReference type="ARBA" id="ARBA00048558"/>
    </source>
</evidence>
<gene>
    <name evidence="8" type="primary">fmt</name>
    <name evidence="11" type="ORF">A3B15_01990</name>
</gene>
<comment type="function">
    <text evidence="1 8">Attaches a formyl group to the free amino group of methionyl-tRNA(fMet). The formyl group appears to play a dual role in the initiator identity of N-formylmethionyl-tRNA by promoting its recognition by IF2 and preventing the misappropriation of this tRNA by the elongation apparatus.</text>
</comment>
<comment type="caution">
    <text evidence="11">The sequence shown here is derived from an EMBL/GenBank/DDBJ whole genome shotgun (WGS) entry which is preliminary data.</text>
</comment>
<dbReference type="HAMAP" id="MF_00182">
    <property type="entry name" value="Formyl_trans"/>
    <property type="match status" value="1"/>
</dbReference>
<proteinExistence type="inferred from homology"/>
<dbReference type="InterPro" id="IPR044135">
    <property type="entry name" value="Met-tRNA-FMT_C"/>
</dbReference>
<dbReference type="Pfam" id="PF00551">
    <property type="entry name" value="Formyl_trans_N"/>
    <property type="match status" value="1"/>
</dbReference>